<dbReference type="KEGG" id="spzr:G5C33_09530"/>
<sequence>MTPLDTMPVRGAALQYFEPQTVDFLSPEAGGRGGAIAAGSDLWAAEWQLGKMGARTSDIWRAWAARVATSRRSFVARDLARPYPLKYVLQGFAAMTQADGSGPFTGAASDWSQSIDGEGEPQLTLEGLPSGMILQTGDYVGFKWDSAGADAGTYDRRALVRVDEGMWFANASGVVTVPVQPAVSLAVPATAIAHLDRPGCVMRFVPADRRVGAIDRRLAVAGGTIAAVQDLRP</sequence>
<proteinExistence type="predicted"/>
<dbReference type="AlphaFoldDB" id="A0A6G6Y4Y4"/>
<evidence type="ECO:0000313" key="2">
    <source>
        <dbReference type="Proteomes" id="UP000501568"/>
    </source>
</evidence>
<gene>
    <name evidence="1" type="ORF">G5C33_09530</name>
</gene>
<keyword evidence="2" id="KW-1185">Reference proteome</keyword>
<organism evidence="1 2">
    <name type="scientific">Stakelama tenebrarum</name>
    <dbReference type="NCBI Taxonomy" id="2711215"/>
    <lineage>
        <taxon>Bacteria</taxon>
        <taxon>Pseudomonadati</taxon>
        <taxon>Pseudomonadota</taxon>
        <taxon>Alphaproteobacteria</taxon>
        <taxon>Sphingomonadales</taxon>
        <taxon>Sphingomonadaceae</taxon>
        <taxon>Stakelama</taxon>
    </lineage>
</organism>
<protein>
    <submittedName>
        <fullName evidence="1">Uncharacterized protein</fullName>
    </submittedName>
</protein>
<dbReference type="EMBL" id="CP049109">
    <property type="protein sequence ID" value="QIG79992.1"/>
    <property type="molecule type" value="Genomic_DNA"/>
</dbReference>
<evidence type="ECO:0000313" key="1">
    <source>
        <dbReference type="EMBL" id="QIG79992.1"/>
    </source>
</evidence>
<dbReference type="Proteomes" id="UP000501568">
    <property type="component" value="Chromosome"/>
</dbReference>
<name>A0A6G6Y4Y4_9SPHN</name>
<reference evidence="1 2" key="1">
    <citation type="submission" date="2020-02" db="EMBL/GenBank/DDBJ databases">
        <authorList>
            <person name="Zheng R.K."/>
            <person name="Sun C.M."/>
        </authorList>
    </citation>
    <scope>NUCLEOTIDE SEQUENCE [LARGE SCALE GENOMIC DNA]</scope>
    <source>
        <strain evidence="2">zrk23</strain>
    </source>
</reference>
<dbReference type="RefSeq" id="WP_165326996.1">
    <property type="nucleotide sequence ID" value="NZ_CP049109.1"/>
</dbReference>
<accession>A0A6G6Y4Y4</accession>